<keyword evidence="2" id="KW-0012">Acyltransferase</keyword>
<protein>
    <submittedName>
        <fullName evidence="2">Acyl-CoA N-acyltransferase</fullName>
    </submittedName>
</protein>
<dbReference type="Proteomes" id="UP000326198">
    <property type="component" value="Unassembled WGS sequence"/>
</dbReference>
<keyword evidence="2" id="KW-0808">Transferase</keyword>
<dbReference type="PROSITE" id="PS51186">
    <property type="entry name" value="GNAT"/>
    <property type="match status" value="1"/>
</dbReference>
<dbReference type="AlphaFoldDB" id="A0A5N7BHM6"/>
<dbReference type="InterPro" id="IPR016181">
    <property type="entry name" value="Acyl_CoA_acyltransferase"/>
</dbReference>
<reference evidence="2 3" key="1">
    <citation type="submission" date="2019-04" db="EMBL/GenBank/DDBJ databases">
        <title>Friends and foes A comparative genomics studyof 23 Aspergillus species from section Flavi.</title>
        <authorList>
            <consortium name="DOE Joint Genome Institute"/>
            <person name="Kjaerbolling I."/>
            <person name="Vesth T."/>
            <person name="Frisvad J.C."/>
            <person name="Nybo J.L."/>
            <person name="Theobald S."/>
            <person name="Kildgaard S."/>
            <person name="Isbrandt T."/>
            <person name="Kuo A."/>
            <person name="Sato A."/>
            <person name="Lyhne E.K."/>
            <person name="Kogle M.E."/>
            <person name="Wiebenga A."/>
            <person name="Kun R.S."/>
            <person name="Lubbers R.J."/>
            <person name="Makela M.R."/>
            <person name="Barry K."/>
            <person name="Chovatia M."/>
            <person name="Clum A."/>
            <person name="Daum C."/>
            <person name="Haridas S."/>
            <person name="He G."/>
            <person name="LaButti K."/>
            <person name="Lipzen A."/>
            <person name="Mondo S."/>
            <person name="Riley R."/>
            <person name="Salamov A."/>
            <person name="Simmons B.A."/>
            <person name="Magnuson J.K."/>
            <person name="Henrissat B."/>
            <person name="Mortensen U.H."/>
            <person name="Larsen T.O."/>
            <person name="Devries R.P."/>
            <person name="Grigoriev I.V."/>
            <person name="Machida M."/>
            <person name="Baker S.E."/>
            <person name="Andersen M.R."/>
        </authorList>
    </citation>
    <scope>NUCLEOTIDE SEQUENCE [LARGE SCALE GENOMIC DNA]</scope>
    <source>
        <strain evidence="2 3">IBT 29228</strain>
    </source>
</reference>
<dbReference type="EMBL" id="ML736172">
    <property type="protein sequence ID" value="KAE8381293.1"/>
    <property type="molecule type" value="Genomic_DNA"/>
</dbReference>
<organism evidence="2 3">
    <name type="scientific">Aspergillus bertholletiae</name>
    <dbReference type="NCBI Taxonomy" id="1226010"/>
    <lineage>
        <taxon>Eukaryota</taxon>
        <taxon>Fungi</taxon>
        <taxon>Dikarya</taxon>
        <taxon>Ascomycota</taxon>
        <taxon>Pezizomycotina</taxon>
        <taxon>Eurotiomycetes</taxon>
        <taxon>Eurotiomycetidae</taxon>
        <taxon>Eurotiales</taxon>
        <taxon>Aspergillaceae</taxon>
        <taxon>Aspergillus</taxon>
        <taxon>Aspergillus subgen. Circumdati</taxon>
    </lineage>
</organism>
<accession>A0A5N7BHM6</accession>
<evidence type="ECO:0000313" key="3">
    <source>
        <dbReference type="Proteomes" id="UP000326198"/>
    </source>
</evidence>
<dbReference type="Gene3D" id="3.40.630.30">
    <property type="match status" value="1"/>
</dbReference>
<gene>
    <name evidence="2" type="ORF">BDV26DRAFT_289560</name>
</gene>
<proteinExistence type="predicted"/>
<evidence type="ECO:0000313" key="2">
    <source>
        <dbReference type="EMBL" id="KAE8381293.1"/>
    </source>
</evidence>
<dbReference type="CDD" id="cd04301">
    <property type="entry name" value="NAT_SF"/>
    <property type="match status" value="1"/>
</dbReference>
<evidence type="ECO:0000259" key="1">
    <source>
        <dbReference type="PROSITE" id="PS51186"/>
    </source>
</evidence>
<dbReference type="SUPFAM" id="SSF55729">
    <property type="entry name" value="Acyl-CoA N-acyltransferases (Nat)"/>
    <property type="match status" value="1"/>
</dbReference>
<feature type="domain" description="N-acetyltransferase" evidence="1">
    <location>
        <begin position="7"/>
        <end position="156"/>
    </location>
</feature>
<sequence>MKNPRSIRIRPETRSDESAINEVTLAAFMNAEHSDHNEQIIIRNLREANQLSISLVAEDEFTHNILGHVAVSPVKISDGSENWYGLGPISVLPQHQGNGIGSLLVEQMMTDLQSRQAAGCVVLGNPNYYTRFGFKAEPPLQLPGVPQEYFMALTWRLNTEDRQSTVAKVIGPEFFCTGEAGALWLRLCDIKILSGGQALDWRAETPPTNTQGTTASFTEEGLEAGTTVESRKRTRSGDAFVYIV</sequence>
<keyword evidence="3" id="KW-1185">Reference proteome</keyword>
<dbReference type="OrthoDB" id="202470at2759"/>
<name>A0A5N7BHM6_9EURO</name>
<dbReference type="Pfam" id="PF13508">
    <property type="entry name" value="Acetyltransf_7"/>
    <property type="match status" value="1"/>
</dbReference>
<dbReference type="InterPro" id="IPR000182">
    <property type="entry name" value="GNAT_dom"/>
</dbReference>
<dbReference type="GO" id="GO:0016747">
    <property type="term" value="F:acyltransferase activity, transferring groups other than amino-acyl groups"/>
    <property type="evidence" value="ECO:0007669"/>
    <property type="project" value="InterPro"/>
</dbReference>